<dbReference type="PANTHER" id="PTHR34475">
    <property type="match status" value="1"/>
</dbReference>
<dbReference type="Pfam" id="PF09136">
    <property type="entry name" value="Glucodextran_B"/>
    <property type="match status" value="1"/>
</dbReference>
<sequence length="207" mass="22783">MKTVGETLQRMREKKGISIEALSKQTHIRPDYLRAIEANEFPLLPSPAAAQGFIGTYATIVGLEKQTALALLRRDFEVTTKHILPKELFTKPRKSGLSTRSRAGLFFGVALLVIVSYAAWSFLHLHQPPSLTLTYPKEGSQVPETVIVRGATATDAVLEIDTLPVALNQDGEFAQQLSLSSGDHVITVIASNRQNQETIKQINVHVE</sequence>
<dbReference type="Gene3D" id="2.60.40.10">
    <property type="entry name" value="Immunoglobulins"/>
    <property type="match status" value="1"/>
</dbReference>
<evidence type="ECO:0000313" key="4">
    <source>
        <dbReference type="Proteomes" id="UP000246104"/>
    </source>
</evidence>
<protein>
    <recommendedName>
        <fullName evidence="2">HTH cro/C1-type domain-containing protein</fullName>
    </recommendedName>
</protein>
<dbReference type="AlphaFoldDB" id="A0A317JQ14"/>
<dbReference type="PANTHER" id="PTHR34475:SF1">
    <property type="entry name" value="CYTOSKELETON PROTEIN RODZ"/>
    <property type="match status" value="1"/>
</dbReference>
<dbReference type="Proteomes" id="UP000246104">
    <property type="component" value="Unassembled WGS sequence"/>
</dbReference>
<keyword evidence="1" id="KW-1133">Transmembrane helix</keyword>
<comment type="caution">
    <text evidence="3">The sequence shown here is derived from an EMBL/GenBank/DDBJ whole genome shotgun (WGS) entry which is preliminary data.</text>
</comment>
<dbReference type="Pfam" id="PF13413">
    <property type="entry name" value="HTH_25"/>
    <property type="match status" value="1"/>
</dbReference>
<gene>
    <name evidence="3" type="ORF">C5B42_03460</name>
</gene>
<dbReference type="PROSITE" id="PS50943">
    <property type="entry name" value="HTH_CROC1"/>
    <property type="match status" value="1"/>
</dbReference>
<dbReference type="EMBL" id="PSRQ01000039">
    <property type="protein sequence ID" value="PWU23314.1"/>
    <property type="molecule type" value="Genomic_DNA"/>
</dbReference>
<reference evidence="3 4" key="1">
    <citation type="submission" date="2018-02" db="EMBL/GenBank/DDBJ databases">
        <title>Genomic Reconstructions from Amazon Rainforest and Pasture Soil Reveal Novel Insights into the Physiology of Candidate Phyla in Tropical Sites.</title>
        <authorList>
            <person name="Kroeger M.E."/>
            <person name="Delmont T."/>
            <person name="Eren A.M."/>
            <person name="Guo J."/>
            <person name="Meyer K.M."/>
            <person name="Khan K."/>
            <person name="Rodrigues J.L.M."/>
            <person name="Bohannan B.J.M."/>
            <person name="Tringe S."/>
            <person name="Borges C.D."/>
            <person name="Tiedje J."/>
            <person name="Tsai S.M."/>
            <person name="Nusslein K."/>
        </authorList>
    </citation>
    <scope>NUCLEOTIDE SEQUENCE [LARGE SCALE GENOMIC DNA]</scope>
    <source>
        <strain evidence="3">Amazon FNV 2010 28 9</strain>
    </source>
</reference>
<keyword evidence="1" id="KW-0812">Transmembrane</keyword>
<dbReference type="SMART" id="SM00530">
    <property type="entry name" value="HTH_XRE"/>
    <property type="match status" value="1"/>
</dbReference>
<dbReference type="CDD" id="cd00093">
    <property type="entry name" value="HTH_XRE"/>
    <property type="match status" value="1"/>
</dbReference>
<dbReference type="InterPro" id="IPR010982">
    <property type="entry name" value="Lambda_DNA-bd_dom_sf"/>
</dbReference>
<name>A0A317JQ14_9BACT</name>
<dbReference type="InterPro" id="IPR013783">
    <property type="entry name" value="Ig-like_fold"/>
</dbReference>
<feature type="transmembrane region" description="Helical" evidence="1">
    <location>
        <begin position="103"/>
        <end position="123"/>
    </location>
</feature>
<proteinExistence type="predicted"/>
<keyword evidence="1" id="KW-0472">Membrane</keyword>
<dbReference type="GO" id="GO:0003677">
    <property type="term" value="F:DNA binding"/>
    <property type="evidence" value="ECO:0007669"/>
    <property type="project" value="InterPro"/>
</dbReference>
<dbReference type="Gene3D" id="1.10.260.40">
    <property type="entry name" value="lambda repressor-like DNA-binding domains"/>
    <property type="match status" value="1"/>
</dbReference>
<evidence type="ECO:0000313" key="3">
    <source>
        <dbReference type="EMBL" id="PWU23314.1"/>
    </source>
</evidence>
<dbReference type="InterPro" id="IPR050400">
    <property type="entry name" value="Bact_Cytoskel_RodZ"/>
</dbReference>
<dbReference type="SUPFAM" id="SSF47413">
    <property type="entry name" value="lambda repressor-like DNA-binding domains"/>
    <property type="match status" value="1"/>
</dbReference>
<feature type="domain" description="HTH cro/C1-type" evidence="2">
    <location>
        <begin position="8"/>
        <end position="40"/>
    </location>
</feature>
<organism evidence="3 4">
    <name type="scientific">Candidatus Cerribacteria bacterium 'Amazon FNV 2010 28 9'</name>
    <dbReference type="NCBI Taxonomy" id="2081795"/>
    <lineage>
        <taxon>Bacteria</taxon>
        <taxon>Candidatus Cerribacteria</taxon>
    </lineage>
</organism>
<evidence type="ECO:0000256" key="1">
    <source>
        <dbReference type="SAM" id="Phobius"/>
    </source>
</evidence>
<accession>A0A317JQ14</accession>
<dbReference type="InterPro" id="IPR001387">
    <property type="entry name" value="Cro/C1-type_HTH"/>
</dbReference>
<evidence type="ECO:0000259" key="2">
    <source>
        <dbReference type="PROSITE" id="PS50943"/>
    </source>
</evidence>